<feature type="signal peptide" evidence="2">
    <location>
        <begin position="1"/>
        <end position="19"/>
    </location>
</feature>
<comment type="caution">
    <text evidence="4">The sequence shown here is derived from an EMBL/GenBank/DDBJ whole genome shotgun (WGS) entry which is preliminary data.</text>
</comment>
<dbReference type="AlphaFoldDB" id="A0A1E3L863"/>
<protein>
    <recommendedName>
        <fullName evidence="3">PsbP C-terminal domain-containing protein</fullName>
    </recommendedName>
</protein>
<feature type="region of interest" description="Disordered" evidence="1">
    <location>
        <begin position="25"/>
        <end position="54"/>
    </location>
</feature>
<dbReference type="GO" id="GO:0005509">
    <property type="term" value="F:calcium ion binding"/>
    <property type="evidence" value="ECO:0007669"/>
    <property type="project" value="InterPro"/>
</dbReference>
<proteinExistence type="predicted"/>
<dbReference type="GO" id="GO:0019898">
    <property type="term" value="C:extrinsic component of membrane"/>
    <property type="evidence" value="ECO:0007669"/>
    <property type="project" value="InterPro"/>
</dbReference>
<evidence type="ECO:0000256" key="2">
    <source>
        <dbReference type="SAM" id="SignalP"/>
    </source>
</evidence>
<dbReference type="Proteomes" id="UP000094578">
    <property type="component" value="Unassembled WGS sequence"/>
</dbReference>
<sequence length="221" mass="23818">MYKKIVPVILLSVALTACGSANKEATPAAESKTVATNESATTAPTTATEETVTENTDVKTADAVEMKTYEGENFSIDYPASWVEYDTTAFNQPSIKVAFNDPAPKVQFADNVNVTVNAVDPNATIKQVVDTTLAYYEQDTTNMANFKLLSNDQDASQNQAVIVGQYTQAQAKVDIALVQAIVADQGTLYTLSISMSKDTYKNGGKEQAEQMIKAFKIADNS</sequence>
<dbReference type="PROSITE" id="PS51257">
    <property type="entry name" value="PROKAR_LIPOPROTEIN"/>
    <property type="match status" value="1"/>
</dbReference>
<feature type="compositionally biased region" description="Low complexity" evidence="1">
    <location>
        <begin position="35"/>
        <end position="54"/>
    </location>
</feature>
<feature type="domain" description="PsbP C-terminal" evidence="3">
    <location>
        <begin position="66"/>
        <end position="217"/>
    </location>
</feature>
<dbReference type="RefSeq" id="WP_069326131.1">
    <property type="nucleotide sequence ID" value="NZ_MDER01000027.1"/>
</dbReference>
<dbReference type="InterPro" id="IPR016123">
    <property type="entry name" value="Mog1/PsbP_a/b/a-sand"/>
</dbReference>
<dbReference type="GO" id="GO:0009654">
    <property type="term" value="C:photosystem II oxygen evolving complex"/>
    <property type="evidence" value="ECO:0007669"/>
    <property type="project" value="InterPro"/>
</dbReference>
<dbReference type="Gene3D" id="3.40.1000.10">
    <property type="entry name" value="Mog1/PsbP, alpha/beta/alpha sandwich"/>
    <property type="match status" value="1"/>
</dbReference>
<feature type="chain" id="PRO_5038589007" description="PsbP C-terminal domain-containing protein" evidence="2">
    <location>
        <begin position="20"/>
        <end position="221"/>
    </location>
</feature>
<evidence type="ECO:0000313" key="5">
    <source>
        <dbReference type="Proteomes" id="UP000094578"/>
    </source>
</evidence>
<dbReference type="EMBL" id="MDER01000027">
    <property type="protein sequence ID" value="ODP29893.1"/>
    <property type="molecule type" value="Genomic_DNA"/>
</dbReference>
<dbReference type="InterPro" id="IPR002683">
    <property type="entry name" value="PsbP_C"/>
</dbReference>
<dbReference type="GO" id="GO:0015979">
    <property type="term" value="P:photosynthesis"/>
    <property type="evidence" value="ECO:0007669"/>
    <property type="project" value="InterPro"/>
</dbReference>
<keyword evidence="5" id="KW-1185">Reference proteome</keyword>
<evidence type="ECO:0000259" key="3">
    <source>
        <dbReference type="Pfam" id="PF01789"/>
    </source>
</evidence>
<reference evidence="4 5" key="1">
    <citation type="submission" date="2016-08" db="EMBL/GenBank/DDBJ databases">
        <title>Genome sequencing of Paenibacillus sp. TI45-13ar, isolated from Korean traditional nuruk.</title>
        <authorList>
            <person name="Kim S.-J."/>
        </authorList>
    </citation>
    <scope>NUCLEOTIDE SEQUENCE [LARGE SCALE GENOMIC DNA]</scope>
    <source>
        <strain evidence="4 5">TI45-13ar</strain>
    </source>
</reference>
<evidence type="ECO:0000313" key="4">
    <source>
        <dbReference type="EMBL" id="ODP29893.1"/>
    </source>
</evidence>
<dbReference type="Pfam" id="PF01789">
    <property type="entry name" value="PsbP"/>
    <property type="match status" value="1"/>
</dbReference>
<evidence type="ECO:0000256" key="1">
    <source>
        <dbReference type="SAM" id="MobiDB-lite"/>
    </source>
</evidence>
<organism evidence="4 5">
    <name type="scientific">Paenibacillus nuruki</name>
    <dbReference type="NCBI Taxonomy" id="1886670"/>
    <lineage>
        <taxon>Bacteria</taxon>
        <taxon>Bacillati</taxon>
        <taxon>Bacillota</taxon>
        <taxon>Bacilli</taxon>
        <taxon>Bacillales</taxon>
        <taxon>Paenibacillaceae</taxon>
        <taxon>Paenibacillus</taxon>
    </lineage>
</organism>
<accession>A0A1E3L863</accession>
<dbReference type="SUPFAM" id="SSF55724">
    <property type="entry name" value="Mog1p/PsbP-like"/>
    <property type="match status" value="1"/>
</dbReference>
<keyword evidence="2" id="KW-0732">Signal</keyword>
<name>A0A1E3L863_9BACL</name>
<gene>
    <name evidence="4" type="ORF">PTI45_00668</name>
</gene>